<evidence type="ECO:0000313" key="3">
    <source>
        <dbReference type="EMBL" id="KAG7382138.1"/>
    </source>
</evidence>
<dbReference type="AlphaFoldDB" id="A0A8T1VPI9"/>
<accession>A0A8T1VPI9</accession>
<sequence>MQSAQSILTSAVDLWEVAQVELHGRVSGERILRLRSFLAQTTIVKAVAICLSIPVPCVLMLAALEAIPLASPSDGTLANYAFWIRHVTTLFLLAPGILSHFQSSLPELNITRKDMVSLGFLGSIASGGFSFAVSLMIGFPVPFTLLVSAPAWLLVVIPPTITIYITRLRHHTPLLGRFIRCWLVIGWLALSVVLYPLYIFGFHHLGPIGQVFYVGLLPFIKITGRNVICWLLGDRHDVKAEIVIFNVEVFSALYMSVALQNSAKLTTTMAVVAVDIVQSVVAIRDISKMMKGIDRICITTGRHRTSSFRHVIFNPDGPELPAKCPQQLGNTKLSSVIPSDQTSFTSTPSPLSKHTARIHPSRGPPIQALAQASAKRSKAKNSFIPTSTAISAHTSASTQRLSKKDQKILAVKSAQVLFTAEFVLLVKYVEAIVPAIYAAFVVMAFILQNQQYYNQLDSITPDNLNNTALNVMIYCLLKTLSLCIMCFVLTRKLGMSAIHLVAFVLLHQWEAIFSKLLTWSVYTTLTSLSHSGPDFTFQFSWLHEKPPNET</sequence>
<feature type="region of interest" description="Disordered" evidence="1">
    <location>
        <begin position="339"/>
        <end position="363"/>
    </location>
</feature>
<comment type="caution">
    <text evidence="3">The sequence shown here is derived from an EMBL/GenBank/DDBJ whole genome shotgun (WGS) entry which is preliminary data.</text>
</comment>
<keyword evidence="4" id="KW-1185">Reference proteome</keyword>
<gene>
    <name evidence="3" type="ORF">PHYPSEUDO_005164</name>
</gene>
<keyword evidence="2" id="KW-1133">Transmembrane helix</keyword>
<keyword evidence="2" id="KW-0472">Membrane</keyword>
<protein>
    <submittedName>
        <fullName evidence="3">Uncharacterized protein</fullName>
    </submittedName>
</protein>
<reference evidence="3" key="1">
    <citation type="submission" date="2021-02" db="EMBL/GenBank/DDBJ databases">
        <authorList>
            <person name="Palmer J.M."/>
        </authorList>
    </citation>
    <scope>NUCLEOTIDE SEQUENCE</scope>
    <source>
        <strain evidence="3">SCRP734</strain>
    </source>
</reference>
<feature type="transmembrane region" description="Helical" evidence="2">
    <location>
        <begin position="118"/>
        <end position="139"/>
    </location>
</feature>
<feature type="compositionally biased region" description="Polar residues" evidence="1">
    <location>
        <begin position="339"/>
        <end position="352"/>
    </location>
</feature>
<evidence type="ECO:0000256" key="1">
    <source>
        <dbReference type="SAM" id="MobiDB-lite"/>
    </source>
</evidence>
<feature type="transmembrane region" description="Helical" evidence="2">
    <location>
        <begin position="80"/>
        <end position="98"/>
    </location>
</feature>
<feature type="transmembrane region" description="Helical" evidence="2">
    <location>
        <begin position="422"/>
        <end position="447"/>
    </location>
</feature>
<feature type="transmembrane region" description="Helical" evidence="2">
    <location>
        <begin position="178"/>
        <end position="199"/>
    </location>
</feature>
<evidence type="ECO:0000256" key="2">
    <source>
        <dbReference type="SAM" id="Phobius"/>
    </source>
</evidence>
<name>A0A8T1VPI9_9STRA</name>
<feature type="transmembrane region" description="Helical" evidence="2">
    <location>
        <begin position="211"/>
        <end position="233"/>
    </location>
</feature>
<dbReference type="Proteomes" id="UP000694044">
    <property type="component" value="Unassembled WGS sequence"/>
</dbReference>
<dbReference type="OrthoDB" id="126215at2759"/>
<dbReference type="EMBL" id="JAGDFM010000218">
    <property type="protein sequence ID" value="KAG7382138.1"/>
    <property type="molecule type" value="Genomic_DNA"/>
</dbReference>
<feature type="transmembrane region" description="Helical" evidence="2">
    <location>
        <begin position="43"/>
        <end position="68"/>
    </location>
</feature>
<organism evidence="3 4">
    <name type="scientific">Phytophthora pseudosyringae</name>
    <dbReference type="NCBI Taxonomy" id="221518"/>
    <lineage>
        <taxon>Eukaryota</taxon>
        <taxon>Sar</taxon>
        <taxon>Stramenopiles</taxon>
        <taxon>Oomycota</taxon>
        <taxon>Peronosporomycetes</taxon>
        <taxon>Peronosporales</taxon>
        <taxon>Peronosporaceae</taxon>
        <taxon>Phytophthora</taxon>
    </lineage>
</organism>
<feature type="transmembrane region" description="Helical" evidence="2">
    <location>
        <begin position="467"/>
        <end position="489"/>
    </location>
</feature>
<feature type="transmembrane region" description="Helical" evidence="2">
    <location>
        <begin position="145"/>
        <end position="166"/>
    </location>
</feature>
<keyword evidence="2" id="KW-0812">Transmembrane</keyword>
<proteinExistence type="predicted"/>
<evidence type="ECO:0000313" key="4">
    <source>
        <dbReference type="Proteomes" id="UP000694044"/>
    </source>
</evidence>